<feature type="chain" id="PRO_5008535736" description="DUF992 domain-containing protein" evidence="1">
    <location>
        <begin position="23"/>
        <end position="163"/>
    </location>
</feature>
<dbReference type="RefSeq" id="WP_099508204.1">
    <property type="nucleotide sequence ID" value="NZ_CP016616.1"/>
</dbReference>
<feature type="signal peptide" evidence="1">
    <location>
        <begin position="1"/>
        <end position="22"/>
    </location>
</feature>
<protein>
    <recommendedName>
        <fullName evidence="3">DUF992 domain-containing protein</fullName>
    </recommendedName>
</protein>
<sequence length="163" mass="15802">MILANKLNIAALALSAAFLASAAPALAQSSVRVGTLACDVSAGIGLFVVQKQTLRCTFTPNGGGLVDAYTGKIDEFGVALGEVAAGHLVWGVIAAAPGLPKGALAGTYAGLGAEATLGVGLGANVLTGGTGRAFSLQPISVEGQTGLNIAGGVTTVTLVAANL</sequence>
<gene>
    <name evidence="2" type="ORF">BB934_02415</name>
</gene>
<reference evidence="2" key="1">
    <citation type="submission" date="2016-07" db="EMBL/GenBank/DDBJ databases">
        <title>Microvirga ossetica sp. nov. a new species of rhizobia isolated from root nodules of the legume species Vicia alpestris Steven originated from North Ossetia region in the Caucasus.</title>
        <authorList>
            <person name="Safronova V.I."/>
            <person name="Kuznetsova I.G."/>
            <person name="Sazanova A.L."/>
            <person name="Belimov A."/>
            <person name="Andronov E."/>
            <person name="Osledkin Y.S."/>
            <person name="Onishchuk O.P."/>
            <person name="Kurchak O.N."/>
            <person name="Shaposhnikov A.I."/>
            <person name="Willems A."/>
            <person name="Tikhonovich I.A."/>
        </authorList>
    </citation>
    <scope>NUCLEOTIDE SEQUENCE [LARGE SCALE GENOMIC DNA]</scope>
    <source>
        <strain evidence="2">V5/3M</strain>
    </source>
</reference>
<keyword evidence="1" id="KW-0732">Signal</keyword>
<evidence type="ECO:0008006" key="3">
    <source>
        <dbReference type="Google" id="ProtNLM"/>
    </source>
</evidence>
<name>A0A1B2EB65_9HYPH</name>
<dbReference type="AlphaFoldDB" id="A0A1B2EB65"/>
<dbReference type="EMBL" id="CP016616">
    <property type="protein sequence ID" value="ANY77208.1"/>
    <property type="molecule type" value="Genomic_DNA"/>
</dbReference>
<dbReference type="Pfam" id="PF06186">
    <property type="entry name" value="DUF992"/>
    <property type="match status" value="1"/>
</dbReference>
<dbReference type="OrthoDB" id="7362478at2"/>
<accession>A0A1B2EB65</accession>
<dbReference type="InterPro" id="IPR009333">
    <property type="entry name" value="DUF992"/>
</dbReference>
<evidence type="ECO:0000313" key="2">
    <source>
        <dbReference type="EMBL" id="ANY77208.1"/>
    </source>
</evidence>
<organism evidence="2">
    <name type="scientific">Microvirga ossetica</name>
    <dbReference type="NCBI Taxonomy" id="1882682"/>
    <lineage>
        <taxon>Bacteria</taxon>
        <taxon>Pseudomonadati</taxon>
        <taxon>Pseudomonadota</taxon>
        <taxon>Alphaproteobacteria</taxon>
        <taxon>Hyphomicrobiales</taxon>
        <taxon>Methylobacteriaceae</taxon>
        <taxon>Microvirga</taxon>
    </lineage>
</organism>
<evidence type="ECO:0000256" key="1">
    <source>
        <dbReference type="SAM" id="SignalP"/>
    </source>
</evidence>
<proteinExistence type="predicted"/>
<dbReference type="KEGG" id="moc:BB934_02415"/>